<evidence type="ECO:0000313" key="8">
    <source>
        <dbReference type="Proteomes" id="UP000181790"/>
    </source>
</evidence>
<evidence type="ECO:0000256" key="1">
    <source>
        <dbReference type="ARBA" id="ARBA00004651"/>
    </source>
</evidence>
<organism evidence="7 8">
    <name type="scientific">Arsenicibacter rosenii</name>
    <dbReference type="NCBI Taxonomy" id="1750698"/>
    <lineage>
        <taxon>Bacteria</taxon>
        <taxon>Pseudomonadati</taxon>
        <taxon>Bacteroidota</taxon>
        <taxon>Cytophagia</taxon>
        <taxon>Cytophagales</taxon>
        <taxon>Spirosomataceae</taxon>
        <taxon>Arsenicibacter</taxon>
    </lineage>
</organism>
<keyword evidence="5 6" id="KW-0472">Membrane</keyword>
<feature type="transmembrane region" description="Helical" evidence="6">
    <location>
        <begin position="360"/>
        <end position="379"/>
    </location>
</feature>
<comment type="caution">
    <text evidence="7">The sequence shown here is derived from an EMBL/GenBank/DDBJ whole genome shotgun (WGS) entry which is preliminary data.</text>
</comment>
<dbReference type="Pfam" id="PF01943">
    <property type="entry name" value="Polysacc_synt"/>
    <property type="match status" value="1"/>
</dbReference>
<dbReference type="InterPro" id="IPR050833">
    <property type="entry name" value="Poly_Biosynth_Transport"/>
</dbReference>
<dbReference type="AlphaFoldDB" id="A0A1S2VGA9"/>
<feature type="transmembrane region" description="Helical" evidence="6">
    <location>
        <begin position="43"/>
        <end position="62"/>
    </location>
</feature>
<accession>A0A1S2VGA9</accession>
<feature type="transmembrane region" description="Helical" evidence="6">
    <location>
        <begin position="171"/>
        <end position="195"/>
    </location>
</feature>
<dbReference type="PANTHER" id="PTHR30250:SF11">
    <property type="entry name" value="O-ANTIGEN TRANSPORTER-RELATED"/>
    <property type="match status" value="1"/>
</dbReference>
<dbReference type="PANTHER" id="PTHR30250">
    <property type="entry name" value="PST FAMILY PREDICTED COLANIC ACID TRANSPORTER"/>
    <property type="match status" value="1"/>
</dbReference>
<dbReference type="OrthoDB" id="9815702at2"/>
<feature type="transmembrane region" description="Helical" evidence="6">
    <location>
        <begin position="146"/>
        <end position="165"/>
    </location>
</feature>
<keyword evidence="8" id="KW-1185">Reference proteome</keyword>
<reference evidence="7 8" key="1">
    <citation type="submission" date="2016-10" db="EMBL/GenBank/DDBJ databases">
        <title>Arsenicibacter rosenii gen. nov., sp. nov., an efficient arsenic-methylating bacterium isolated from an arsenic-contaminated paddy soil.</title>
        <authorList>
            <person name="Huang K."/>
        </authorList>
    </citation>
    <scope>NUCLEOTIDE SEQUENCE [LARGE SCALE GENOMIC DNA]</scope>
    <source>
        <strain evidence="7 8">SM-1</strain>
    </source>
</reference>
<protein>
    <recommendedName>
        <fullName evidence="9">Polysaccharide biosynthesis protein C-terminal domain-containing protein</fullName>
    </recommendedName>
</protein>
<feature type="transmembrane region" description="Helical" evidence="6">
    <location>
        <begin position="385"/>
        <end position="407"/>
    </location>
</feature>
<dbReference type="GO" id="GO:0005886">
    <property type="term" value="C:plasma membrane"/>
    <property type="evidence" value="ECO:0007669"/>
    <property type="project" value="UniProtKB-SubCell"/>
</dbReference>
<evidence type="ECO:0000256" key="5">
    <source>
        <dbReference type="ARBA" id="ARBA00023136"/>
    </source>
</evidence>
<keyword evidence="3 6" id="KW-0812">Transmembrane</keyword>
<evidence type="ECO:0000256" key="3">
    <source>
        <dbReference type="ARBA" id="ARBA00022692"/>
    </source>
</evidence>
<keyword evidence="4 6" id="KW-1133">Transmembrane helix</keyword>
<gene>
    <name evidence="7" type="ORF">BLX24_16960</name>
</gene>
<evidence type="ECO:0000256" key="4">
    <source>
        <dbReference type="ARBA" id="ARBA00022989"/>
    </source>
</evidence>
<proteinExistence type="predicted"/>
<dbReference type="RefSeq" id="WP_071504379.1">
    <property type="nucleotide sequence ID" value="NZ_MORL01000009.1"/>
</dbReference>
<feature type="transmembrane region" description="Helical" evidence="6">
    <location>
        <begin position="298"/>
        <end position="320"/>
    </location>
</feature>
<sequence length="441" mass="49693">MSDKKTIIQNIAWTGGVQVANLVLPLLTLPIIARIVGPEKLGVINYAAAIVAYFTLVVNYSFDLTATRQVAQYQHDPVKINQLFSTVLYTKLLLFLVSTAGFFAVYWLMPGFRADGRVALFSYLITIAYVITPNWLFQGMQHMRQLALFNLLSKVIFTVVILLLVRQETDYFWQPLAMSVAQVVVGIGAFVYALVRYHIRLGGWDWPSVRESLWEGKTVFMTQVTMNLYTTTSIVILGIFQNAEQVGQYTAANRLIGVAQALLFYPINNTLFPYIGAAFGRSQAEGVEVVRRLIPFSFAFAFVYSVSIFVMSPLVIYVIYGEQFEPAVLVLRILAFQPFIVNCNSFFGIQTMINLKMDAAFFRVTCLAAVVGVTLNAAMANWFGYIGTAFSLVFMELFICTCLYISLKRASISLLDGRYLNWHYLVSSTRALFQRQKPEVV</sequence>
<feature type="transmembrane region" description="Helical" evidence="6">
    <location>
        <begin position="326"/>
        <end position="348"/>
    </location>
</feature>
<feature type="transmembrane region" description="Helical" evidence="6">
    <location>
        <begin position="12"/>
        <end position="37"/>
    </location>
</feature>
<evidence type="ECO:0008006" key="9">
    <source>
        <dbReference type="Google" id="ProtNLM"/>
    </source>
</evidence>
<feature type="transmembrane region" description="Helical" evidence="6">
    <location>
        <begin position="83"/>
        <end position="108"/>
    </location>
</feature>
<name>A0A1S2VGA9_9BACT</name>
<dbReference type="Proteomes" id="UP000181790">
    <property type="component" value="Unassembled WGS sequence"/>
</dbReference>
<evidence type="ECO:0000256" key="2">
    <source>
        <dbReference type="ARBA" id="ARBA00022475"/>
    </source>
</evidence>
<dbReference type="InterPro" id="IPR002797">
    <property type="entry name" value="Polysacc_synth"/>
</dbReference>
<dbReference type="EMBL" id="MORL01000009">
    <property type="protein sequence ID" value="OIN57791.1"/>
    <property type="molecule type" value="Genomic_DNA"/>
</dbReference>
<evidence type="ECO:0000313" key="7">
    <source>
        <dbReference type="EMBL" id="OIN57791.1"/>
    </source>
</evidence>
<evidence type="ECO:0000256" key="6">
    <source>
        <dbReference type="SAM" id="Phobius"/>
    </source>
</evidence>
<feature type="transmembrane region" description="Helical" evidence="6">
    <location>
        <begin position="120"/>
        <end position="137"/>
    </location>
</feature>
<dbReference type="CDD" id="cd13128">
    <property type="entry name" value="MATE_Wzx_like"/>
    <property type="match status" value="1"/>
</dbReference>
<keyword evidence="2" id="KW-1003">Cell membrane</keyword>
<comment type="subcellular location">
    <subcellularLocation>
        <location evidence="1">Cell membrane</location>
        <topology evidence="1">Multi-pass membrane protein</topology>
    </subcellularLocation>
</comment>